<feature type="coiled-coil region" evidence="3">
    <location>
        <begin position="97"/>
        <end position="155"/>
    </location>
</feature>
<feature type="domain" description="Multidrug resistance protein MdtA-like barrel-sandwich hybrid" evidence="5">
    <location>
        <begin position="59"/>
        <end position="198"/>
    </location>
</feature>
<evidence type="ECO:0000259" key="5">
    <source>
        <dbReference type="Pfam" id="PF25917"/>
    </source>
</evidence>
<proteinExistence type="inferred from homology"/>
<dbReference type="GO" id="GO:0046677">
    <property type="term" value="P:response to antibiotic"/>
    <property type="evidence" value="ECO:0007669"/>
    <property type="project" value="TreeGrafter"/>
</dbReference>
<dbReference type="PANTHER" id="PTHR30158">
    <property type="entry name" value="ACRA/E-RELATED COMPONENT OF DRUG EFFLUX TRANSPORTER"/>
    <property type="match status" value="1"/>
</dbReference>
<dbReference type="GO" id="GO:0030313">
    <property type="term" value="C:cell envelope"/>
    <property type="evidence" value="ECO:0007669"/>
    <property type="project" value="UniProtKB-SubCell"/>
</dbReference>
<dbReference type="EMBL" id="FNRI01000001">
    <property type="protein sequence ID" value="SEA04585.1"/>
    <property type="molecule type" value="Genomic_DNA"/>
</dbReference>
<keyword evidence="9" id="KW-1185">Reference proteome</keyword>
<dbReference type="SUPFAM" id="SSF111369">
    <property type="entry name" value="HlyD-like secretion proteins"/>
    <property type="match status" value="1"/>
</dbReference>
<dbReference type="GO" id="GO:0005886">
    <property type="term" value="C:plasma membrane"/>
    <property type="evidence" value="ECO:0007669"/>
    <property type="project" value="TreeGrafter"/>
</dbReference>
<dbReference type="InterPro" id="IPR058625">
    <property type="entry name" value="MdtA-like_BSH"/>
</dbReference>
<feature type="domain" description="Multidrug resistance protein MdtA-like C-terminal permuted SH3" evidence="7">
    <location>
        <begin position="298"/>
        <end position="357"/>
    </location>
</feature>
<keyword evidence="3" id="KW-0175">Coiled coil</keyword>
<dbReference type="Gene3D" id="2.40.50.100">
    <property type="match status" value="1"/>
</dbReference>
<evidence type="ECO:0000259" key="4">
    <source>
        <dbReference type="Pfam" id="PF25876"/>
    </source>
</evidence>
<dbReference type="FunFam" id="2.40.420.20:FF:000001">
    <property type="entry name" value="Efflux RND transporter periplasmic adaptor subunit"/>
    <property type="match status" value="1"/>
</dbReference>
<dbReference type="Pfam" id="PF25944">
    <property type="entry name" value="Beta-barrel_RND"/>
    <property type="match status" value="1"/>
</dbReference>
<evidence type="ECO:0000256" key="3">
    <source>
        <dbReference type="SAM" id="Coils"/>
    </source>
</evidence>
<dbReference type="Proteomes" id="UP000183253">
    <property type="component" value="Unassembled WGS sequence"/>
</dbReference>
<comment type="similarity">
    <text evidence="2">Belongs to the membrane fusion protein (MFP) (TC 8.A.1) family.</text>
</comment>
<feature type="domain" description="Multidrug resistance protein MdtA-like alpha-helical hairpin" evidence="4">
    <location>
        <begin position="99"/>
        <end position="166"/>
    </location>
</feature>
<dbReference type="RefSeq" id="WP_010259763.1">
    <property type="nucleotide sequence ID" value="NZ_CAEG01000003.1"/>
</dbReference>
<dbReference type="Gene3D" id="1.10.287.470">
    <property type="entry name" value="Helix hairpin bin"/>
    <property type="match status" value="1"/>
</dbReference>
<evidence type="ECO:0000313" key="8">
    <source>
        <dbReference type="EMBL" id="SEA04585.1"/>
    </source>
</evidence>
<dbReference type="InterPro" id="IPR058624">
    <property type="entry name" value="MdtA-like_HH"/>
</dbReference>
<dbReference type="Pfam" id="PF25917">
    <property type="entry name" value="BSH_RND"/>
    <property type="match status" value="1"/>
</dbReference>
<protein>
    <submittedName>
        <fullName evidence="8">Membrane fusion protein, multidrug efflux system</fullName>
    </submittedName>
</protein>
<dbReference type="NCBIfam" id="TIGR01730">
    <property type="entry name" value="RND_mfp"/>
    <property type="match status" value="1"/>
</dbReference>
<comment type="subcellular location">
    <subcellularLocation>
        <location evidence="1">Cell envelope</location>
    </subcellularLocation>
</comment>
<evidence type="ECO:0000313" key="9">
    <source>
        <dbReference type="Proteomes" id="UP000183253"/>
    </source>
</evidence>
<evidence type="ECO:0000259" key="6">
    <source>
        <dbReference type="Pfam" id="PF25944"/>
    </source>
</evidence>
<accession>A0A1H3XYQ1</accession>
<dbReference type="AlphaFoldDB" id="A0A1H3XYQ1"/>
<name>A0A1H3XYQ1_9BACT</name>
<evidence type="ECO:0000259" key="7">
    <source>
        <dbReference type="Pfam" id="PF25967"/>
    </source>
</evidence>
<dbReference type="InterPro" id="IPR058626">
    <property type="entry name" value="MdtA-like_b-barrel"/>
</dbReference>
<dbReference type="InterPro" id="IPR006143">
    <property type="entry name" value="RND_pump_MFP"/>
</dbReference>
<feature type="domain" description="Multidrug resistance protein MdtA-like beta-barrel" evidence="6">
    <location>
        <begin position="215"/>
        <end position="291"/>
    </location>
</feature>
<sequence length="369" mass="40090">MDKFYLTAGLFAALLTGCGKHASRQAMPPLRVEVAEAAVDSVPNRMSFIGYLASNFDAVIQPRVNGYLSSKRYGNGMPVKRGQLLFTIDPDQLSTSMLAAEAQLESARAQAIEARNNYDRAVPLAKIDAISQSQLDQYTAQWKAAEASVRAAEQTLSSARMNVGYAELRSPIDGIIEHTAAHVGDYVGPGTQFSVLTTVSNIDTLTVDVAIPMSQYLRYAGDRTSIYDNEGLLSDIRLVLADGTQYPHAGLYDYTRKDVSSTTGTLVLVVMFPNPDETLKPGQFARVEANVGPVRPRVVVPQQGVSQAQDLSSVWVVTADSTAQYRRVTPGDTYGALWCIDEGLEPGERIVVSGQQKLRNGAKVIPEKR</sequence>
<evidence type="ECO:0000256" key="2">
    <source>
        <dbReference type="ARBA" id="ARBA00009477"/>
    </source>
</evidence>
<reference evidence="8 9" key="1">
    <citation type="submission" date="2016-10" db="EMBL/GenBank/DDBJ databases">
        <authorList>
            <person name="de Groot N.N."/>
        </authorList>
    </citation>
    <scope>NUCLEOTIDE SEQUENCE [LARGE SCALE GENOMIC DNA]</scope>
    <source>
        <strain evidence="8 9">DSM 25383</strain>
    </source>
</reference>
<evidence type="ECO:0000256" key="1">
    <source>
        <dbReference type="ARBA" id="ARBA00004196"/>
    </source>
</evidence>
<dbReference type="InterPro" id="IPR058627">
    <property type="entry name" value="MdtA-like_C"/>
</dbReference>
<dbReference type="Pfam" id="PF25876">
    <property type="entry name" value="HH_MFP_RND"/>
    <property type="match status" value="1"/>
</dbReference>
<dbReference type="Gene3D" id="2.40.420.20">
    <property type="match status" value="1"/>
</dbReference>
<dbReference type="OrthoDB" id="9801814at2"/>
<organism evidence="8 9">
    <name type="scientific">Alistipes timonensis JC136</name>
    <dbReference type="NCBI Taxonomy" id="1033731"/>
    <lineage>
        <taxon>Bacteria</taxon>
        <taxon>Pseudomonadati</taxon>
        <taxon>Bacteroidota</taxon>
        <taxon>Bacteroidia</taxon>
        <taxon>Bacteroidales</taxon>
        <taxon>Rikenellaceae</taxon>
        <taxon>Alistipes</taxon>
    </lineage>
</organism>
<dbReference type="GO" id="GO:0022857">
    <property type="term" value="F:transmembrane transporter activity"/>
    <property type="evidence" value="ECO:0007669"/>
    <property type="project" value="InterPro"/>
</dbReference>
<dbReference type="Pfam" id="PF25967">
    <property type="entry name" value="RND-MFP_C"/>
    <property type="match status" value="1"/>
</dbReference>
<gene>
    <name evidence="8" type="ORF">SAMN05444145_101387</name>
</gene>
<dbReference type="Gene3D" id="2.40.30.170">
    <property type="match status" value="1"/>
</dbReference>
<dbReference type="PROSITE" id="PS51257">
    <property type="entry name" value="PROKAR_LIPOPROTEIN"/>
    <property type="match status" value="1"/>
</dbReference>
<dbReference type="STRING" id="1033731.SAMN05444145_101387"/>